<evidence type="ECO:0000313" key="2">
    <source>
        <dbReference type="EMBL" id="KAK8982846.1"/>
    </source>
</evidence>
<dbReference type="Proteomes" id="UP001396334">
    <property type="component" value="Unassembled WGS sequence"/>
</dbReference>
<evidence type="ECO:0000256" key="1">
    <source>
        <dbReference type="SAM" id="MobiDB-lite"/>
    </source>
</evidence>
<evidence type="ECO:0000313" key="3">
    <source>
        <dbReference type="Proteomes" id="UP001396334"/>
    </source>
</evidence>
<gene>
    <name evidence="2" type="ORF">V6N11_060166</name>
</gene>
<accession>A0ABR2P3E4</accession>
<sequence length="164" mass="18351">MLTDVCNPPSEIIAPQVSEPLLFALKCLDCNVAIDNKYHDTIETTEKTSHVVSAVSTKSNQPSSRRTSGSHRRHPFPQMMAVRSVVFMMLLFLIRNHVMGSITPLPRLNVSTQEPIIWMQQKNKTMTLEMAEAAKEPLPEHWGPYVGIVKGLGTLRKFTPLSAL</sequence>
<keyword evidence="3" id="KW-1185">Reference proteome</keyword>
<comment type="caution">
    <text evidence="2">The sequence shown here is derived from an EMBL/GenBank/DDBJ whole genome shotgun (WGS) entry which is preliminary data.</text>
</comment>
<dbReference type="EMBL" id="JBBPBN010000084">
    <property type="protein sequence ID" value="KAK8982846.1"/>
    <property type="molecule type" value="Genomic_DNA"/>
</dbReference>
<organism evidence="2 3">
    <name type="scientific">Hibiscus sabdariffa</name>
    <name type="common">roselle</name>
    <dbReference type="NCBI Taxonomy" id="183260"/>
    <lineage>
        <taxon>Eukaryota</taxon>
        <taxon>Viridiplantae</taxon>
        <taxon>Streptophyta</taxon>
        <taxon>Embryophyta</taxon>
        <taxon>Tracheophyta</taxon>
        <taxon>Spermatophyta</taxon>
        <taxon>Magnoliopsida</taxon>
        <taxon>eudicotyledons</taxon>
        <taxon>Gunneridae</taxon>
        <taxon>Pentapetalae</taxon>
        <taxon>rosids</taxon>
        <taxon>malvids</taxon>
        <taxon>Malvales</taxon>
        <taxon>Malvaceae</taxon>
        <taxon>Malvoideae</taxon>
        <taxon>Hibiscus</taxon>
    </lineage>
</organism>
<reference evidence="2 3" key="1">
    <citation type="journal article" date="2024" name="G3 (Bethesda)">
        <title>Genome assembly of Hibiscus sabdariffa L. provides insights into metabolisms of medicinal natural products.</title>
        <authorList>
            <person name="Kim T."/>
        </authorList>
    </citation>
    <scope>NUCLEOTIDE SEQUENCE [LARGE SCALE GENOMIC DNA]</scope>
    <source>
        <strain evidence="2">TK-2024</strain>
        <tissue evidence="2">Old leaves</tissue>
    </source>
</reference>
<feature type="compositionally biased region" description="Polar residues" evidence="1">
    <location>
        <begin position="50"/>
        <end position="62"/>
    </location>
</feature>
<proteinExistence type="predicted"/>
<name>A0ABR2P3E4_9ROSI</name>
<protein>
    <submittedName>
        <fullName evidence="2">Uncharacterized protein</fullName>
    </submittedName>
</protein>
<feature type="region of interest" description="Disordered" evidence="1">
    <location>
        <begin position="49"/>
        <end position="74"/>
    </location>
</feature>